<dbReference type="RefSeq" id="WP_181715915.1">
    <property type="nucleotide sequence ID" value="NZ_CP091177.1"/>
</dbReference>
<geneLocation type="plasmid" evidence="1">
    <name>p717068-IMP</name>
</geneLocation>
<accession>A0A6M4NQA5</accession>
<organism evidence="1">
    <name type="scientific">Aeromonas caviae</name>
    <name type="common">Aeromonas punctata</name>
    <dbReference type="NCBI Taxonomy" id="648"/>
    <lineage>
        <taxon>Bacteria</taxon>
        <taxon>Pseudomonadati</taxon>
        <taxon>Pseudomonadota</taxon>
        <taxon>Gammaproteobacteria</taxon>
        <taxon>Aeromonadales</taxon>
        <taxon>Aeromonadaceae</taxon>
        <taxon>Aeromonas</taxon>
    </lineage>
</organism>
<reference evidence="1" key="1">
    <citation type="submission" date="2019-10" db="EMBL/GenBank/DDBJ databases">
        <authorList>
            <person name="Zhou D."/>
            <person name="Cheng Q."/>
        </authorList>
    </citation>
    <scope>NUCLEOTIDE SEQUENCE</scope>
    <source>
        <strain evidence="1">1507-17068</strain>
        <plasmid evidence="1">p717068-IMP</plasmid>
    </source>
</reference>
<dbReference type="InterPro" id="IPR001387">
    <property type="entry name" value="Cro/C1-type_HTH"/>
</dbReference>
<evidence type="ECO:0000313" key="1">
    <source>
        <dbReference type="EMBL" id="QJR99792.1"/>
    </source>
</evidence>
<protein>
    <submittedName>
        <fullName evidence="1">Helix-turn-helix transcriptional regulator</fullName>
    </submittedName>
</protein>
<dbReference type="CDD" id="cd00093">
    <property type="entry name" value="HTH_XRE"/>
    <property type="match status" value="1"/>
</dbReference>
<dbReference type="GO" id="GO:0003677">
    <property type="term" value="F:DNA binding"/>
    <property type="evidence" value="ECO:0007669"/>
    <property type="project" value="InterPro"/>
</dbReference>
<dbReference type="InterPro" id="IPR010982">
    <property type="entry name" value="Lambda_DNA-bd_dom_sf"/>
</dbReference>
<keyword evidence="1" id="KW-0614">Plasmid</keyword>
<proteinExistence type="predicted"/>
<dbReference type="AlphaFoldDB" id="A0A6M4NQA5"/>
<dbReference type="Gene3D" id="1.10.260.40">
    <property type="entry name" value="lambda repressor-like DNA-binding domains"/>
    <property type="match status" value="1"/>
</dbReference>
<dbReference type="EMBL" id="MN629346">
    <property type="protein sequence ID" value="QJR99792.1"/>
    <property type="molecule type" value="Genomic_DNA"/>
</dbReference>
<name>A0A6M4NQA5_AERCA</name>
<sequence>MLKDELIRGRIPESVPSVSELIGTGVDQNNPGRSQSELAREIGFAKNQASMLSMIKNGSSRLKLGRVARAASVLKLNPVILLASVLKERTENEPEAWDLIRDVLNATHDAKEEQILSSIREVEEELGHRVKMTPEKEARLKEFVRTQLFVD</sequence>